<dbReference type="InterPro" id="IPR035093">
    <property type="entry name" value="RelE/ParE_toxin_dom_sf"/>
</dbReference>
<proteinExistence type="inferred from homology"/>
<accession>A0AAJ1QYR9</accession>
<comment type="similarity">
    <text evidence="2">Belongs to the RelE toxin family.</text>
</comment>
<dbReference type="Proteomes" id="UP001228636">
    <property type="component" value="Unassembled WGS sequence"/>
</dbReference>
<dbReference type="PIRSF" id="PIRSF029218">
    <property type="entry name" value="ParE"/>
    <property type="match status" value="1"/>
</dbReference>
<dbReference type="AlphaFoldDB" id="A0AAJ1QYR9"/>
<organism evidence="3 4">
    <name type="scientific">Polaribacter sejongensis</name>
    <dbReference type="NCBI Taxonomy" id="985043"/>
    <lineage>
        <taxon>Bacteria</taxon>
        <taxon>Pseudomonadati</taxon>
        <taxon>Bacteroidota</taxon>
        <taxon>Flavobacteriia</taxon>
        <taxon>Flavobacteriales</taxon>
        <taxon>Flavobacteriaceae</taxon>
    </lineage>
</organism>
<protein>
    <recommendedName>
        <fullName evidence="2">Toxin</fullName>
    </recommendedName>
</protein>
<keyword evidence="1" id="KW-1277">Toxin-antitoxin system</keyword>
<comment type="caution">
    <text evidence="3">The sequence shown here is derived from an EMBL/GenBank/DDBJ whole genome shotgun (WGS) entry which is preliminary data.</text>
</comment>
<dbReference type="Pfam" id="PF05016">
    <property type="entry name" value="ParE_toxin"/>
    <property type="match status" value="1"/>
</dbReference>
<dbReference type="EMBL" id="JAUFQH010000013">
    <property type="protein sequence ID" value="MDN3620691.1"/>
    <property type="molecule type" value="Genomic_DNA"/>
</dbReference>
<gene>
    <name evidence="3" type="ORF">QWY81_14595</name>
</gene>
<sequence>MADYKLSIKAEFDLTVMYEFGISKFGLSQAQNYFISMHETFKVLSKNNDLGRDASEYINELKRFTYKSHTIFYLIRTEGILIIRVLSQRMDYEFNLTLD</sequence>
<evidence type="ECO:0000256" key="1">
    <source>
        <dbReference type="ARBA" id="ARBA00022649"/>
    </source>
</evidence>
<dbReference type="InterPro" id="IPR028344">
    <property type="entry name" value="ParE1/4"/>
</dbReference>
<dbReference type="Gene3D" id="3.30.2310.20">
    <property type="entry name" value="RelE-like"/>
    <property type="match status" value="1"/>
</dbReference>
<reference evidence="3 4" key="1">
    <citation type="journal article" date="2014" name="Int. J. Syst. Evol. Microbiol.">
        <title>Complete genome sequence of Corynebacterium casei LMG S-19264T (=DSM 44701T), isolated from a smear-ripened cheese.</title>
        <authorList>
            <consortium name="US DOE Joint Genome Institute (JGI-PGF)"/>
            <person name="Walter F."/>
            <person name="Albersmeier A."/>
            <person name="Kalinowski J."/>
            <person name="Ruckert C."/>
        </authorList>
    </citation>
    <scope>NUCLEOTIDE SEQUENCE [LARGE SCALE GENOMIC DNA]</scope>
    <source>
        <strain evidence="3 4">CECT 8670</strain>
    </source>
</reference>
<evidence type="ECO:0000313" key="4">
    <source>
        <dbReference type="Proteomes" id="UP001228636"/>
    </source>
</evidence>
<name>A0AAJ1QYR9_9FLAO</name>
<dbReference type="InterPro" id="IPR007712">
    <property type="entry name" value="RelE/ParE_toxin"/>
</dbReference>
<evidence type="ECO:0000256" key="2">
    <source>
        <dbReference type="PIRNR" id="PIRNR029218"/>
    </source>
</evidence>
<dbReference type="RefSeq" id="WP_261973237.1">
    <property type="nucleotide sequence ID" value="NZ_CP103460.1"/>
</dbReference>
<evidence type="ECO:0000313" key="3">
    <source>
        <dbReference type="EMBL" id="MDN3620691.1"/>
    </source>
</evidence>